<proteinExistence type="predicted"/>
<gene>
    <name evidence="2" type="ORF">GCM10022295_27290</name>
</gene>
<comment type="caution">
    <text evidence="2">The sequence shown here is derived from an EMBL/GenBank/DDBJ whole genome shotgun (WGS) entry which is preliminary data.</text>
</comment>
<reference evidence="3" key="1">
    <citation type="journal article" date="2019" name="Int. J. Syst. Evol. Microbiol.">
        <title>The Global Catalogue of Microorganisms (GCM) 10K type strain sequencing project: providing services to taxonomists for standard genome sequencing and annotation.</title>
        <authorList>
            <consortium name="The Broad Institute Genomics Platform"/>
            <consortium name="The Broad Institute Genome Sequencing Center for Infectious Disease"/>
            <person name="Wu L."/>
            <person name="Ma J."/>
        </authorList>
    </citation>
    <scope>NUCLEOTIDE SEQUENCE [LARGE SCALE GENOMIC DNA]</scope>
    <source>
        <strain evidence="3">JCM 17656</strain>
    </source>
</reference>
<organism evidence="2 3">
    <name type="scientific">Streptomyces osmaniensis</name>
    <dbReference type="NCBI Taxonomy" id="593134"/>
    <lineage>
        <taxon>Bacteria</taxon>
        <taxon>Bacillati</taxon>
        <taxon>Actinomycetota</taxon>
        <taxon>Actinomycetes</taxon>
        <taxon>Kitasatosporales</taxon>
        <taxon>Streptomycetaceae</taxon>
        <taxon>Streptomyces</taxon>
    </lineage>
</organism>
<dbReference type="EMBL" id="BAABCE010000005">
    <property type="protein sequence ID" value="GAA3543927.1"/>
    <property type="molecule type" value="Genomic_DNA"/>
</dbReference>
<sequence length="58" mass="6165">MTALSGAEGEGWLPPPMGPCRGDWTRKEDMRIAPVARWNAPEPGGNGKVQVLPPAHSS</sequence>
<evidence type="ECO:0000256" key="1">
    <source>
        <dbReference type="SAM" id="MobiDB-lite"/>
    </source>
</evidence>
<keyword evidence="3" id="KW-1185">Reference proteome</keyword>
<evidence type="ECO:0000313" key="2">
    <source>
        <dbReference type="EMBL" id="GAA3543927.1"/>
    </source>
</evidence>
<feature type="region of interest" description="Disordered" evidence="1">
    <location>
        <begin position="1"/>
        <end position="24"/>
    </location>
</feature>
<accession>A0ABP6W1E2</accession>
<evidence type="ECO:0000313" key="3">
    <source>
        <dbReference type="Proteomes" id="UP001500707"/>
    </source>
</evidence>
<dbReference type="Proteomes" id="UP001500707">
    <property type="component" value="Unassembled WGS sequence"/>
</dbReference>
<protein>
    <submittedName>
        <fullName evidence="2">Uncharacterized protein</fullName>
    </submittedName>
</protein>
<name>A0ABP6W1E2_9ACTN</name>
<feature type="region of interest" description="Disordered" evidence="1">
    <location>
        <begin position="37"/>
        <end position="58"/>
    </location>
</feature>